<dbReference type="EMBL" id="BMKW01000001">
    <property type="protein sequence ID" value="GGJ01401.1"/>
    <property type="molecule type" value="Genomic_DNA"/>
</dbReference>
<name>A0A917NJ13_9PROT</name>
<dbReference type="RefSeq" id="WP_188965347.1">
    <property type="nucleotide sequence ID" value="NZ_BMKW01000001.1"/>
</dbReference>
<gene>
    <name evidence="2" type="ORF">GCM10011320_05320</name>
</gene>
<feature type="compositionally biased region" description="Basic residues" evidence="1">
    <location>
        <begin position="93"/>
        <end position="105"/>
    </location>
</feature>
<evidence type="ECO:0000256" key="1">
    <source>
        <dbReference type="SAM" id="MobiDB-lite"/>
    </source>
</evidence>
<sequence length="122" mass="13623">MPLPVLTTAPVLDQPASAARTPTDQRLAKFRAVINDPVACIEFLRNDVWRVSGACWRVDIALVGTPRASRVWSAPGSSSYAPSTEPAPERHWRSARARMPRRRPHSAAITRRMRPIAWKAET</sequence>
<evidence type="ECO:0000313" key="3">
    <source>
        <dbReference type="Proteomes" id="UP000661507"/>
    </source>
</evidence>
<feature type="region of interest" description="Disordered" evidence="1">
    <location>
        <begin position="72"/>
        <end position="109"/>
    </location>
</feature>
<reference evidence="2" key="2">
    <citation type="submission" date="2020-09" db="EMBL/GenBank/DDBJ databases">
        <authorList>
            <person name="Sun Q."/>
            <person name="Zhou Y."/>
        </authorList>
    </citation>
    <scope>NUCLEOTIDE SEQUENCE</scope>
    <source>
        <strain evidence="2">CGMCC 1.3617</strain>
    </source>
</reference>
<evidence type="ECO:0000313" key="2">
    <source>
        <dbReference type="EMBL" id="GGJ01401.1"/>
    </source>
</evidence>
<proteinExistence type="predicted"/>
<keyword evidence="3" id="KW-1185">Reference proteome</keyword>
<reference evidence="2" key="1">
    <citation type="journal article" date="2014" name="Int. J. Syst. Evol. Microbiol.">
        <title>Complete genome sequence of Corynebacterium casei LMG S-19264T (=DSM 44701T), isolated from a smear-ripened cheese.</title>
        <authorList>
            <consortium name="US DOE Joint Genome Institute (JGI-PGF)"/>
            <person name="Walter F."/>
            <person name="Albersmeier A."/>
            <person name="Kalinowski J."/>
            <person name="Ruckert C."/>
        </authorList>
    </citation>
    <scope>NUCLEOTIDE SEQUENCE</scope>
    <source>
        <strain evidence="2">CGMCC 1.3617</strain>
    </source>
</reference>
<dbReference type="Proteomes" id="UP000661507">
    <property type="component" value="Unassembled WGS sequence"/>
</dbReference>
<organism evidence="2 3">
    <name type="scientific">Neoroseomonas lacus</name>
    <dbReference type="NCBI Taxonomy" id="287609"/>
    <lineage>
        <taxon>Bacteria</taxon>
        <taxon>Pseudomonadati</taxon>
        <taxon>Pseudomonadota</taxon>
        <taxon>Alphaproteobacteria</taxon>
        <taxon>Acetobacterales</taxon>
        <taxon>Acetobacteraceae</taxon>
        <taxon>Neoroseomonas</taxon>
    </lineage>
</organism>
<accession>A0A917NJ13</accession>
<comment type="caution">
    <text evidence="2">The sequence shown here is derived from an EMBL/GenBank/DDBJ whole genome shotgun (WGS) entry which is preliminary data.</text>
</comment>
<dbReference type="AlphaFoldDB" id="A0A917NJ13"/>
<protein>
    <submittedName>
        <fullName evidence="2">Uncharacterized protein</fullName>
    </submittedName>
</protein>